<keyword evidence="7" id="KW-1185">Reference proteome</keyword>
<dbReference type="PANTHER" id="PTHR30537:SF5">
    <property type="entry name" value="HTH-TYPE TRANSCRIPTIONAL ACTIVATOR TTDR-RELATED"/>
    <property type="match status" value="1"/>
</dbReference>
<dbReference type="CDD" id="cd08422">
    <property type="entry name" value="PBP2_CrgA_like"/>
    <property type="match status" value="1"/>
</dbReference>
<evidence type="ECO:0000256" key="3">
    <source>
        <dbReference type="ARBA" id="ARBA00023125"/>
    </source>
</evidence>
<evidence type="ECO:0000256" key="1">
    <source>
        <dbReference type="ARBA" id="ARBA00009437"/>
    </source>
</evidence>
<evidence type="ECO:0000313" key="7">
    <source>
        <dbReference type="Proteomes" id="UP000185192"/>
    </source>
</evidence>
<dbReference type="GO" id="GO:0043565">
    <property type="term" value="F:sequence-specific DNA binding"/>
    <property type="evidence" value="ECO:0007669"/>
    <property type="project" value="TreeGrafter"/>
</dbReference>
<keyword evidence="4" id="KW-0804">Transcription</keyword>
<dbReference type="EMBL" id="FSQW01000001">
    <property type="protein sequence ID" value="SIN62086.1"/>
    <property type="molecule type" value="Genomic_DNA"/>
</dbReference>
<dbReference type="OrthoDB" id="9812435at2"/>
<name>A0A1N6CUD9_9SPHN</name>
<sequence>MSLPDFEAWAIFAAVARLGSFTAAAGELNLSKPTVSKAITRLEKRLDTVLFHRTSRKISLSSAGHALLPHARQIALDGEAAMDAARDTTHLLRGQVRMAAPLSYGLSHLAPVIADFMSKYPEIAIDVQLSDARVDLVEEGFDLAVRIGALPDSSLRAIALRPIHRHFVASPAYLDRKGTPRHPSELSEHDCFIYSNLPTPETWHLTGPDGEKVSVQPHCRMRSNNGSLELAALVAGHGISNLPDFLVDEQLRSGELVSILKDWDFEPINLNIVMPPSPLRPARVNALIDHLKEQLR</sequence>
<dbReference type="InterPro" id="IPR005119">
    <property type="entry name" value="LysR_subst-bd"/>
</dbReference>
<proteinExistence type="inferred from homology"/>
<dbReference type="Pfam" id="PF03466">
    <property type="entry name" value="LysR_substrate"/>
    <property type="match status" value="1"/>
</dbReference>
<evidence type="ECO:0000256" key="4">
    <source>
        <dbReference type="ARBA" id="ARBA00023163"/>
    </source>
</evidence>
<dbReference type="RefSeq" id="WP_074203994.1">
    <property type="nucleotide sequence ID" value="NZ_FSQW01000001.1"/>
</dbReference>
<dbReference type="Proteomes" id="UP000185192">
    <property type="component" value="Unassembled WGS sequence"/>
</dbReference>
<dbReference type="Gene3D" id="1.10.10.10">
    <property type="entry name" value="Winged helix-like DNA-binding domain superfamily/Winged helix DNA-binding domain"/>
    <property type="match status" value="1"/>
</dbReference>
<evidence type="ECO:0000259" key="5">
    <source>
        <dbReference type="PROSITE" id="PS50931"/>
    </source>
</evidence>
<gene>
    <name evidence="6" type="ORF">SAMN02745824_1008</name>
</gene>
<dbReference type="InterPro" id="IPR058163">
    <property type="entry name" value="LysR-type_TF_proteobact-type"/>
</dbReference>
<dbReference type="GO" id="GO:0006351">
    <property type="term" value="P:DNA-templated transcription"/>
    <property type="evidence" value="ECO:0007669"/>
    <property type="project" value="TreeGrafter"/>
</dbReference>
<evidence type="ECO:0000256" key="2">
    <source>
        <dbReference type="ARBA" id="ARBA00023015"/>
    </source>
</evidence>
<dbReference type="STRING" id="1123272.SAMN02745824_1008"/>
<protein>
    <submittedName>
        <fullName evidence="6">DNA-binding transcriptional regulator, LysR family</fullName>
    </submittedName>
</protein>
<feature type="domain" description="HTH lysR-type" evidence="5">
    <location>
        <begin position="4"/>
        <end position="61"/>
    </location>
</feature>
<dbReference type="PROSITE" id="PS50931">
    <property type="entry name" value="HTH_LYSR"/>
    <property type="match status" value="1"/>
</dbReference>
<keyword evidence="3 6" id="KW-0238">DNA-binding</keyword>
<evidence type="ECO:0000313" key="6">
    <source>
        <dbReference type="EMBL" id="SIN62086.1"/>
    </source>
</evidence>
<organism evidence="6 7">
    <name type="scientific">Parasphingorhabdus marina DSM 22363</name>
    <dbReference type="NCBI Taxonomy" id="1123272"/>
    <lineage>
        <taxon>Bacteria</taxon>
        <taxon>Pseudomonadati</taxon>
        <taxon>Pseudomonadota</taxon>
        <taxon>Alphaproteobacteria</taxon>
        <taxon>Sphingomonadales</taxon>
        <taxon>Sphingomonadaceae</taxon>
        <taxon>Parasphingorhabdus</taxon>
    </lineage>
</organism>
<dbReference type="SUPFAM" id="SSF46785">
    <property type="entry name" value="Winged helix' DNA-binding domain"/>
    <property type="match status" value="1"/>
</dbReference>
<dbReference type="PANTHER" id="PTHR30537">
    <property type="entry name" value="HTH-TYPE TRANSCRIPTIONAL REGULATOR"/>
    <property type="match status" value="1"/>
</dbReference>
<dbReference type="FunFam" id="1.10.10.10:FF:000001">
    <property type="entry name" value="LysR family transcriptional regulator"/>
    <property type="match status" value="1"/>
</dbReference>
<accession>A0A1N6CUD9</accession>
<dbReference type="Pfam" id="PF00126">
    <property type="entry name" value="HTH_1"/>
    <property type="match status" value="1"/>
</dbReference>
<dbReference type="SUPFAM" id="SSF53850">
    <property type="entry name" value="Periplasmic binding protein-like II"/>
    <property type="match status" value="1"/>
</dbReference>
<dbReference type="InterPro" id="IPR000847">
    <property type="entry name" value="LysR_HTH_N"/>
</dbReference>
<dbReference type="PRINTS" id="PR00039">
    <property type="entry name" value="HTHLYSR"/>
</dbReference>
<dbReference type="AlphaFoldDB" id="A0A1N6CUD9"/>
<dbReference type="GO" id="GO:0003700">
    <property type="term" value="F:DNA-binding transcription factor activity"/>
    <property type="evidence" value="ECO:0007669"/>
    <property type="project" value="InterPro"/>
</dbReference>
<dbReference type="InterPro" id="IPR036388">
    <property type="entry name" value="WH-like_DNA-bd_sf"/>
</dbReference>
<dbReference type="Gene3D" id="3.40.190.290">
    <property type="match status" value="1"/>
</dbReference>
<dbReference type="InterPro" id="IPR036390">
    <property type="entry name" value="WH_DNA-bd_sf"/>
</dbReference>
<reference evidence="7" key="1">
    <citation type="submission" date="2016-11" db="EMBL/GenBank/DDBJ databases">
        <authorList>
            <person name="Varghese N."/>
            <person name="Submissions S."/>
        </authorList>
    </citation>
    <scope>NUCLEOTIDE SEQUENCE [LARGE SCALE GENOMIC DNA]</scope>
    <source>
        <strain evidence="7">DSM 22363</strain>
    </source>
</reference>
<keyword evidence="2" id="KW-0805">Transcription regulation</keyword>
<comment type="similarity">
    <text evidence="1">Belongs to the LysR transcriptional regulatory family.</text>
</comment>